<dbReference type="InterPro" id="IPR009269">
    <property type="entry name" value="NKAP_C"/>
</dbReference>
<dbReference type="InterPro" id="IPR040466">
    <property type="entry name" value="NKAP"/>
</dbReference>
<evidence type="ECO:0000256" key="2">
    <source>
        <dbReference type="SAM" id="MobiDB-lite"/>
    </source>
</evidence>
<evidence type="ECO:0000256" key="1">
    <source>
        <dbReference type="ARBA" id="ARBA00009313"/>
    </source>
</evidence>
<feature type="compositionally biased region" description="Basic and acidic residues" evidence="2">
    <location>
        <begin position="185"/>
        <end position="199"/>
    </location>
</feature>
<dbReference type="GO" id="GO:0005634">
    <property type="term" value="C:nucleus"/>
    <property type="evidence" value="ECO:0007669"/>
    <property type="project" value="TreeGrafter"/>
</dbReference>
<comment type="similarity">
    <text evidence="1">Belongs to the NKAP family.</text>
</comment>
<dbReference type="PANTHER" id="PTHR13087">
    <property type="entry name" value="NF-KAPPA B ACTIVATING PROTEIN"/>
    <property type="match status" value="1"/>
</dbReference>
<dbReference type="GO" id="GO:0010468">
    <property type="term" value="P:regulation of gene expression"/>
    <property type="evidence" value="ECO:0007669"/>
    <property type="project" value="TreeGrafter"/>
</dbReference>
<dbReference type="AlphaFoldDB" id="A0A7S2QTG3"/>
<feature type="compositionally biased region" description="Basic and acidic residues" evidence="2">
    <location>
        <begin position="64"/>
        <end position="73"/>
    </location>
</feature>
<dbReference type="Pfam" id="PF06047">
    <property type="entry name" value="Nkap_C"/>
    <property type="match status" value="1"/>
</dbReference>
<feature type="compositionally biased region" description="Basic and acidic residues" evidence="2">
    <location>
        <begin position="23"/>
        <end position="32"/>
    </location>
</feature>
<name>A0A7S2QTG3_9EUKA</name>
<feature type="compositionally biased region" description="Basic and acidic residues" evidence="2">
    <location>
        <begin position="135"/>
        <end position="144"/>
    </location>
</feature>
<feature type="compositionally biased region" description="Low complexity" evidence="2">
    <location>
        <begin position="1"/>
        <end position="10"/>
    </location>
</feature>
<feature type="compositionally biased region" description="Acidic residues" evidence="2">
    <location>
        <begin position="98"/>
        <end position="124"/>
    </location>
</feature>
<protein>
    <recommendedName>
        <fullName evidence="3">NF-kappa-B-activating protein C-terminal domain-containing protein</fullName>
    </recommendedName>
</protein>
<feature type="compositionally biased region" description="Basic residues" evidence="2">
    <location>
        <begin position="33"/>
        <end position="44"/>
    </location>
</feature>
<accession>A0A7S2QTG3</accession>
<dbReference type="EMBL" id="HBHC01001694">
    <property type="protein sequence ID" value="CAD9651263.1"/>
    <property type="molecule type" value="Transcribed_RNA"/>
</dbReference>
<feature type="region of interest" description="Disordered" evidence="2">
    <location>
        <begin position="1"/>
        <end position="222"/>
    </location>
</feature>
<sequence length="360" mass="40966">MSDSDSSSVSVDEDSGRIPATSDRGRERSRSRDRSRKKNGKGRRWSSSPSRSRSPRRRKKKQSRTPDRPRRDSPTYSPYRPPKSPKPVRRKKSGIWADSDDDVPPPSSDSEEEVIEESASESEAESPVRKKKVKRKEESDSDKSSKKKSKKKKSKKKKKKKEKKKKKKKKVDSSSEEEIQQEAEVEAKRVNEAVAKEEVEVSSEEEPKEEPIPVALETGDTWEQDNHVVAEESDSDDFIGPAAPVEERNVQAEHKYGGALMPGEGQAIASYVMNGQRIPRRGEVGLTSKEISQYEDLGYVMSGSRHKRMNAIRIRKENQVYSVEEKRALSLLNFEEKAAREKKLMSDFRSFLQQKGGEQK</sequence>
<reference evidence="4" key="1">
    <citation type="submission" date="2021-01" db="EMBL/GenBank/DDBJ databases">
        <authorList>
            <person name="Corre E."/>
            <person name="Pelletier E."/>
            <person name="Niang G."/>
            <person name="Scheremetjew M."/>
            <person name="Finn R."/>
            <person name="Kale V."/>
            <person name="Holt S."/>
            <person name="Cochrane G."/>
            <person name="Meng A."/>
            <person name="Brown T."/>
            <person name="Cohen L."/>
        </authorList>
    </citation>
    <scope>NUCLEOTIDE SEQUENCE</scope>
    <source>
        <strain evidence="4">BC52</strain>
    </source>
</reference>
<gene>
    <name evidence="4" type="ORF">NSPH01132_LOCUS1013</name>
</gene>
<feature type="compositionally biased region" description="Acidic residues" evidence="2">
    <location>
        <begin position="174"/>
        <end position="184"/>
    </location>
</feature>
<evidence type="ECO:0000259" key="3">
    <source>
        <dbReference type="Pfam" id="PF06047"/>
    </source>
</evidence>
<organism evidence="4">
    <name type="scientific">Norrisiella sphaerica</name>
    <dbReference type="NCBI Taxonomy" id="552664"/>
    <lineage>
        <taxon>Eukaryota</taxon>
        <taxon>Sar</taxon>
        <taxon>Rhizaria</taxon>
        <taxon>Cercozoa</taxon>
        <taxon>Chlorarachniophyceae</taxon>
        <taxon>Norrisiella</taxon>
    </lineage>
</organism>
<evidence type="ECO:0000313" key="4">
    <source>
        <dbReference type="EMBL" id="CAD9651263.1"/>
    </source>
</evidence>
<feature type="compositionally biased region" description="Basic residues" evidence="2">
    <location>
        <begin position="145"/>
        <end position="170"/>
    </location>
</feature>
<proteinExistence type="inferred from homology"/>
<feature type="compositionally biased region" description="Basic residues" evidence="2">
    <location>
        <begin position="53"/>
        <end position="63"/>
    </location>
</feature>
<dbReference type="PANTHER" id="PTHR13087:SF0">
    <property type="entry name" value="NFKB ACTIVATING PROTEIN LIKE"/>
    <property type="match status" value="1"/>
</dbReference>
<dbReference type="GO" id="GO:0003682">
    <property type="term" value="F:chromatin binding"/>
    <property type="evidence" value="ECO:0007669"/>
    <property type="project" value="InterPro"/>
</dbReference>
<feature type="domain" description="NF-kappa-B-activating protein C-terminal" evidence="3">
    <location>
        <begin position="254"/>
        <end position="353"/>
    </location>
</feature>